<dbReference type="InterPro" id="IPR015225">
    <property type="entry name" value="tRNA_psdUridine_synth_fam2_C"/>
</dbReference>
<comment type="caution">
    <text evidence="8">The sequence shown here is derived from an EMBL/GenBank/DDBJ whole genome shotgun (WGS) entry which is preliminary data.</text>
</comment>
<evidence type="ECO:0000256" key="5">
    <source>
        <dbReference type="HAMAP-Rule" id="MF_01080"/>
    </source>
</evidence>
<dbReference type="GO" id="GO:0160148">
    <property type="term" value="F:tRNA pseudouridine(55) synthase activity"/>
    <property type="evidence" value="ECO:0007669"/>
    <property type="project" value="UniProtKB-EC"/>
</dbReference>
<dbReference type="OrthoDB" id="9802309at2"/>
<evidence type="ECO:0000256" key="3">
    <source>
        <dbReference type="ARBA" id="ARBA00022694"/>
    </source>
</evidence>
<accession>A0A2T0X1H7</accession>
<dbReference type="InterPro" id="IPR002501">
    <property type="entry name" value="PsdUridine_synth_N"/>
</dbReference>
<dbReference type="CDD" id="cd02573">
    <property type="entry name" value="PseudoU_synth_EcTruB"/>
    <property type="match status" value="1"/>
</dbReference>
<dbReference type="EMBL" id="PVTT01000002">
    <property type="protein sequence ID" value="PRY92745.1"/>
    <property type="molecule type" value="Genomic_DNA"/>
</dbReference>
<proteinExistence type="inferred from homology"/>
<dbReference type="PANTHER" id="PTHR13767:SF2">
    <property type="entry name" value="PSEUDOURIDYLATE SYNTHASE TRUB1"/>
    <property type="match status" value="1"/>
</dbReference>
<evidence type="ECO:0000313" key="9">
    <source>
        <dbReference type="Proteomes" id="UP000238801"/>
    </source>
</evidence>
<dbReference type="RefSeq" id="WP_106160417.1">
    <property type="nucleotide sequence ID" value="NZ_PVTT01000002.1"/>
</dbReference>
<keyword evidence="9" id="KW-1185">Reference proteome</keyword>
<dbReference type="GO" id="GO:0003723">
    <property type="term" value="F:RNA binding"/>
    <property type="evidence" value="ECO:0007669"/>
    <property type="project" value="InterPro"/>
</dbReference>
<comment type="function">
    <text evidence="5">Responsible for synthesis of pseudouridine from uracil-55 in the psi GC loop of transfer RNAs.</text>
</comment>
<reference evidence="8 9" key="1">
    <citation type="submission" date="2018-03" db="EMBL/GenBank/DDBJ databases">
        <title>Genomic Encyclopedia of Archaeal and Bacterial Type Strains, Phase II (KMG-II): from individual species to whole genera.</title>
        <authorList>
            <person name="Goeker M."/>
        </authorList>
    </citation>
    <scope>NUCLEOTIDE SEQUENCE [LARGE SCALE GENOMIC DNA]</scope>
    <source>
        <strain evidence="8 9">DSM 29318</strain>
    </source>
</reference>
<dbReference type="PANTHER" id="PTHR13767">
    <property type="entry name" value="TRNA-PSEUDOURIDINE SYNTHASE"/>
    <property type="match status" value="1"/>
</dbReference>
<dbReference type="InterPro" id="IPR014780">
    <property type="entry name" value="tRNA_psdUridine_synth_TruB"/>
</dbReference>
<evidence type="ECO:0000256" key="1">
    <source>
        <dbReference type="ARBA" id="ARBA00000385"/>
    </source>
</evidence>
<dbReference type="SUPFAM" id="SSF55120">
    <property type="entry name" value="Pseudouridine synthase"/>
    <property type="match status" value="1"/>
</dbReference>
<dbReference type="AlphaFoldDB" id="A0A2T0X1H7"/>
<evidence type="ECO:0000259" key="7">
    <source>
        <dbReference type="Pfam" id="PF09142"/>
    </source>
</evidence>
<dbReference type="Gene3D" id="2.30.130.10">
    <property type="entry name" value="PUA domain"/>
    <property type="match status" value="1"/>
</dbReference>
<dbReference type="GO" id="GO:0031119">
    <property type="term" value="P:tRNA pseudouridine synthesis"/>
    <property type="evidence" value="ECO:0007669"/>
    <property type="project" value="UniProtKB-UniRule"/>
</dbReference>
<evidence type="ECO:0000256" key="4">
    <source>
        <dbReference type="ARBA" id="ARBA00023235"/>
    </source>
</evidence>
<dbReference type="Pfam" id="PF01509">
    <property type="entry name" value="TruB_N"/>
    <property type="match status" value="1"/>
</dbReference>
<dbReference type="InterPro" id="IPR020103">
    <property type="entry name" value="PsdUridine_synth_cat_dom_sf"/>
</dbReference>
<dbReference type="InterPro" id="IPR036974">
    <property type="entry name" value="PUA_sf"/>
</dbReference>
<comment type="catalytic activity">
    <reaction evidence="1 5">
        <text>uridine(55) in tRNA = pseudouridine(55) in tRNA</text>
        <dbReference type="Rhea" id="RHEA:42532"/>
        <dbReference type="Rhea" id="RHEA-COMP:10101"/>
        <dbReference type="Rhea" id="RHEA-COMP:10102"/>
        <dbReference type="ChEBI" id="CHEBI:65314"/>
        <dbReference type="ChEBI" id="CHEBI:65315"/>
        <dbReference type="EC" id="5.4.99.25"/>
    </reaction>
</comment>
<protein>
    <recommendedName>
        <fullName evidence="5">tRNA pseudouridine synthase B</fullName>
        <ecNumber evidence="5">5.4.99.25</ecNumber>
    </recommendedName>
    <alternativeName>
        <fullName evidence="5">tRNA pseudouridine(55) synthase</fullName>
        <shortName evidence="5">Psi55 synthase</shortName>
    </alternativeName>
    <alternativeName>
        <fullName evidence="5">tRNA pseudouridylate synthase</fullName>
    </alternativeName>
    <alternativeName>
        <fullName evidence="5">tRNA-uridine isomerase</fullName>
    </alternativeName>
</protein>
<feature type="active site" description="Nucleophile" evidence="5">
    <location>
        <position position="47"/>
    </location>
</feature>
<dbReference type="GO" id="GO:1990481">
    <property type="term" value="P:mRNA pseudouridine synthesis"/>
    <property type="evidence" value="ECO:0007669"/>
    <property type="project" value="TreeGrafter"/>
</dbReference>
<evidence type="ECO:0000259" key="6">
    <source>
        <dbReference type="Pfam" id="PF01509"/>
    </source>
</evidence>
<sequence length="296" mass="29946">MARRRKGDDISGWVVIDKPAGPSSNAVVGAVRRALDARKAGHAGTLDPAATGLLAVALGEATKTVPALMNAPKTYRFAVRLGAATTTDDAEGEVTATSAARPGDAAIRAALPALTGEVMQAPPAFSAVKVDGRRAYAVARAGGEVAPAPRPLTVHALTLEERPDPDTAILSMTCGKGGYVRAVARDLGAMLGCHGHALWLRRTATGPWAEGDAVPLAGVGRADLRPLEEALAGRPRIDVDEAAAAALRHGRPVPSPGPDVHGGWAAGPGGSAVALVRREHGVLHAGRVIAPGGAAA</sequence>
<organism evidence="8 9">
    <name type="scientific">Hasllibacter halocynthiae</name>
    <dbReference type="NCBI Taxonomy" id="595589"/>
    <lineage>
        <taxon>Bacteria</taxon>
        <taxon>Pseudomonadati</taxon>
        <taxon>Pseudomonadota</taxon>
        <taxon>Alphaproteobacteria</taxon>
        <taxon>Rhodobacterales</taxon>
        <taxon>Roseobacteraceae</taxon>
        <taxon>Hasllibacter</taxon>
    </lineage>
</organism>
<dbReference type="NCBIfam" id="TIGR00431">
    <property type="entry name" value="TruB"/>
    <property type="match status" value="1"/>
</dbReference>
<keyword evidence="4 5" id="KW-0413">Isomerase</keyword>
<evidence type="ECO:0000313" key="8">
    <source>
        <dbReference type="EMBL" id="PRY92745.1"/>
    </source>
</evidence>
<dbReference type="Pfam" id="PF09142">
    <property type="entry name" value="TruB_C"/>
    <property type="match status" value="1"/>
</dbReference>
<evidence type="ECO:0000256" key="2">
    <source>
        <dbReference type="ARBA" id="ARBA00005642"/>
    </source>
</evidence>
<name>A0A2T0X1H7_9RHOB</name>
<comment type="similarity">
    <text evidence="2 5">Belongs to the pseudouridine synthase TruB family. Type 1 subfamily.</text>
</comment>
<dbReference type="Proteomes" id="UP000238801">
    <property type="component" value="Unassembled WGS sequence"/>
</dbReference>
<keyword evidence="3 5" id="KW-0819">tRNA processing</keyword>
<dbReference type="Gene3D" id="3.30.2350.10">
    <property type="entry name" value="Pseudouridine synthase"/>
    <property type="match status" value="1"/>
</dbReference>
<feature type="domain" description="Pseudouridine synthase II N-terminal" evidence="6">
    <location>
        <begin position="32"/>
        <end position="180"/>
    </location>
</feature>
<gene>
    <name evidence="5" type="primary">truB</name>
    <name evidence="8" type="ORF">BCF33_1599</name>
</gene>
<dbReference type="EC" id="5.4.99.25" evidence="5"/>
<dbReference type="HAMAP" id="MF_01080">
    <property type="entry name" value="TruB_bact"/>
    <property type="match status" value="1"/>
</dbReference>
<feature type="domain" description="tRNA pseudouridine synthase II TruB subfamily 2 C-terminal" evidence="7">
    <location>
        <begin position="235"/>
        <end position="288"/>
    </location>
</feature>